<dbReference type="PIRSF" id="PIRSF002161">
    <property type="entry name" value="Ribosomal_L5"/>
    <property type="match status" value="1"/>
</dbReference>
<dbReference type="HAMAP" id="MF_01333_B">
    <property type="entry name" value="Ribosomal_uL5_B"/>
    <property type="match status" value="1"/>
</dbReference>
<reference evidence="10 11" key="1">
    <citation type="journal article" date="2014" name="PLoS ONE">
        <title>Reduction of Hydrogen Peroxide Accumulation and Toxicity by a Catalase from Mycoplasma iowae.</title>
        <authorList>
            <person name="Pritchard R.E."/>
            <person name="Prassinos A.J."/>
            <person name="Osborne J.D."/>
            <person name="Raviv Z."/>
            <person name="Balish M.F."/>
        </authorList>
    </citation>
    <scope>NUCLEOTIDE SEQUENCE [LARGE SCALE GENOMIC DNA]</scope>
    <source>
        <strain evidence="10 11">DK-CPA</strain>
    </source>
</reference>
<evidence type="ECO:0000313" key="11">
    <source>
        <dbReference type="Proteomes" id="UP000028523"/>
    </source>
</evidence>
<dbReference type="GO" id="GO:0000049">
    <property type="term" value="F:tRNA binding"/>
    <property type="evidence" value="ECO:0007669"/>
    <property type="project" value="UniProtKB-UniRule"/>
</dbReference>
<dbReference type="NCBIfam" id="NF000585">
    <property type="entry name" value="PRK00010.1"/>
    <property type="match status" value="1"/>
</dbReference>
<protein>
    <recommendedName>
        <fullName evidence="4 6">Large ribosomal subunit protein uL5</fullName>
    </recommendedName>
</protein>
<feature type="domain" description="Large ribosomal subunit protein uL5 N-terminal" evidence="8">
    <location>
        <begin position="27"/>
        <end position="83"/>
    </location>
</feature>
<evidence type="ECO:0000256" key="1">
    <source>
        <dbReference type="ARBA" id="ARBA00008553"/>
    </source>
</evidence>
<evidence type="ECO:0000256" key="3">
    <source>
        <dbReference type="ARBA" id="ARBA00023274"/>
    </source>
</evidence>
<organism evidence="10 11">
    <name type="scientific">Malacoplasma iowae DK-CPA</name>
    <dbReference type="NCBI Taxonomy" id="1394179"/>
    <lineage>
        <taxon>Bacteria</taxon>
        <taxon>Bacillati</taxon>
        <taxon>Mycoplasmatota</taxon>
        <taxon>Mycoplasmoidales</taxon>
        <taxon>Mycoplasmoidaceae</taxon>
        <taxon>Malacoplasma</taxon>
    </lineage>
</organism>
<dbReference type="GO" id="GO:0006412">
    <property type="term" value="P:translation"/>
    <property type="evidence" value="ECO:0007669"/>
    <property type="project" value="UniProtKB-UniRule"/>
</dbReference>
<dbReference type="AlphaFoldDB" id="A0A084U342"/>
<keyword evidence="2 6" id="KW-0689">Ribosomal protein</keyword>
<evidence type="ECO:0000256" key="6">
    <source>
        <dbReference type="HAMAP-Rule" id="MF_01333"/>
    </source>
</evidence>
<dbReference type="InterPro" id="IPR002132">
    <property type="entry name" value="Ribosomal_uL5"/>
</dbReference>
<dbReference type="InterPro" id="IPR020929">
    <property type="entry name" value="Ribosomal_uL5_CS"/>
</dbReference>
<sequence length="187" mass="21220">MAIKSSLYDKYKKTVSKELLNEFKYQSVMQIPRIEKIVINSGLGDATADSKIIELGKKELEVITGQKPAETKAKKSIATFKLRKDQVIGVKVTLRKENMWNFLDKLISVAIPRIRDFRGLSTKSFDGRGNYTLGIKEQIIFPEIVYDDIKKIRGFDITIVTSANTDKEALFLLKALGMPFVRTKEAK</sequence>
<dbReference type="Gene3D" id="3.30.1440.10">
    <property type="match status" value="1"/>
</dbReference>
<evidence type="ECO:0000256" key="4">
    <source>
        <dbReference type="ARBA" id="ARBA00035245"/>
    </source>
</evidence>
<name>A0A084U342_MALIO</name>
<evidence type="ECO:0000259" key="9">
    <source>
        <dbReference type="Pfam" id="PF00673"/>
    </source>
</evidence>
<dbReference type="GO" id="GO:1990904">
    <property type="term" value="C:ribonucleoprotein complex"/>
    <property type="evidence" value="ECO:0007669"/>
    <property type="project" value="UniProtKB-KW"/>
</dbReference>
<dbReference type="EMBL" id="AWQU01000085">
    <property type="protein sequence ID" value="KFB07378.1"/>
    <property type="molecule type" value="Genomic_DNA"/>
</dbReference>
<comment type="subunit">
    <text evidence="6">Part of the 50S ribosomal subunit; part of the 5S rRNA/L5/L18/L25 subcomplex. Contacts the 5S rRNA and the P site tRNA. Forms a bridge to the 30S subunit in the 70S ribosome.</text>
</comment>
<dbReference type="InterPro" id="IPR020930">
    <property type="entry name" value="Ribosomal_uL5_bac-type"/>
</dbReference>
<dbReference type="GO" id="GO:0005840">
    <property type="term" value="C:ribosome"/>
    <property type="evidence" value="ECO:0007669"/>
    <property type="project" value="UniProtKB-KW"/>
</dbReference>
<evidence type="ECO:0000313" key="10">
    <source>
        <dbReference type="EMBL" id="KFB07378.1"/>
    </source>
</evidence>
<dbReference type="Proteomes" id="UP000028523">
    <property type="component" value="Unassembled WGS sequence"/>
</dbReference>
<keyword evidence="6" id="KW-0699">rRNA-binding</keyword>
<dbReference type="PANTHER" id="PTHR11994">
    <property type="entry name" value="60S RIBOSOMAL PROTEIN L11-RELATED"/>
    <property type="match status" value="1"/>
</dbReference>
<comment type="function">
    <text evidence="6">This is 1 of the proteins that bind and probably mediate the attachment of the 5S RNA into the large ribosomal subunit, where it forms part of the central protuberance. In the 70S ribosome it contacts protein S13 of the 30S subunit (bridge B1b), connecting the 2 subunits; this bridge is implicated in subunit movement. Contacts the P site tRNA; the 5S rRNA and some of its associated proteins might help stabilize positioning of ribosome-bound tRNAs.</text>
</comment>
<dbReference type="InterPro" id="IPR022803">
    <property type="entry name" value="Ribosomal_uL5_dom_sf"/>
</dbReference>
<keyword evidence="6" id="KW-0694">RNA-binding</keyword>
<gene>
    <name evidence="6 10" type="primary">rplE</name>
    <name evidence="10" type="ORF">P271_211</name>
</gene>
<dbReference type="Pfam" id="PF00673">
    <property type="entry name" value="Ribosomal_L5_C"/>
    <property type="match status" value="1"/>
</dbReference>
<comment type="similarity">
    <text evidence="1 6 7">Belongs to the universal ribosomal protein uL5 family.</text>
</comment>
<dbReference type="GO" id="GO:0019843">
    <property type="term" value="F:rRNA binding"/>
    <property type="evidence" value="ECO:0007669"/>
    <property type="project" value="UniProtKB-UniRule"/>
</dbReference>
<dbReference type="SUPFAM" id="SSF55282">
    <property type="entry name" value="RL5-like"/>
    <property type="match status" value="1"/>
</dbReference>
<keyword evidence="6" id="KW-0820">tRNA-binding</keyword>
<accession>A0A084U342</accession>
<evidence type="ECO:0000256" key="2">
    <source>
        <dbReference type="ARBA" id="ARBA00022980"/>
    </source>
</evidence>
<dbReference type="GO" id="GO:0003735">
    <property type="term" value="F:structural constituent of ribosome"/>
    <property type="evidence" value="ECO:0007669"/>
    <property type="project" value="InterPro"/>
</dbReference>
<evidence type="ECO:0000256" key="5">
    <source>
        <dbReference type="ARBA" id="ARBA00058604"/>
    </source>
</evidence>
<dbReference type="Pfam" id="PF00281">
    <property type="entry name" value="Ribosomal_L5"/>
    <property type="match status" value="1"/>
</dbReference>
<dbReference type="FunFam" id="3.30.1440.10:FF:000001">
    <property type="entry name" value="50S ribosomal protein L5"/>
    <property type="match status" value="1"/>
</dbReference>
<dbReference type="InterPro" id="IPR031310">
    <property type="entry name" value="Ribosomal_uL5_N"/>
</dbReference>
<comment type="caution">
    <text evidence="10">The sequence shown here is derived from an EMBL/GenBank/DDBJ whole genome shotgun (WGS) entry which is preliminary data.</text>
</comment>
<keyword evidence="3 6" id="KW-0687">Ribonucleoprotein</keyword>
<dbReference type="InterPro" id="IPR031309">
    <property type="entry name" value="Ribosomal_uL5_C"/>
</dbReference>
<evidence type="ECO:0000256" key="7">
    <source>
        <dbReference type="RuleBase" id="RU003930"/>
    </source>
</evidence>
<evidence type="ECO:0000259" key="8">
    <source>
        <dbReference type="Pfam" id="PF00281"/>
    </source>
</evidence>
<feature type="domain" description="Large ribosomal subunit protein uL5 C-terminal" evidence="9">
    <location>
        <begin position="88"/>
        <end position="180"/>
    </location>
</feature>
<proteinExistence type="inferred from homology"/>
<comment type="function">
    <text evidence="5">This is one of the proteins that bind and probably mediate the attachment of the 5S RNA into the large ribosomal subunit, where it forms part of the central protuberance. In the 70S ribosome it contacts protein S13 of the 30S subunit (bridge B1b), connecting the 2 subunits; this bridge is implicated in subunit movement. Contacts the P site tRNA; the 5S rRNA and some of its associated proteins might help stabilize positioning of ribosome-bound tRNAs.</text>
</comment>
<keyword evidence="11" id="KW-1185">Reference proteome</keyword>
<dbReference type="PROSITE" id="PS00358">
    <property type="entry name" value="RIBOSOMAL_L5"/>
    <property type="match status" value="1"/>
</dbReference>